<evidence type="ECO:0000256" key="1">
    <source>
        <dbReference type="ARBA" id="ARBA00009477"/>
    </source>
</evidence>
<dbReference type="Proteomes" id="UP000297890">
    <property type="component" value="Unassembled WGS sequence"/>
</dbReference>
<dbReference type="OrthoDB" id="5730196at2"/>
<dbReference type="AlphaFoldDB" id="A0A4Z0FCT1"/>
<dbReference type="Gene3D" id="1.10.287.470">
    <property type="entry name" value="Helix hairpin bin"/>
    <property type="match status" value="1"/>
</dbReference>
<keyword evidence="5" id="KW-1185">Reference proteome</keyword>
<evidence type="ECO:0000259" key="3">
    <source>
        <dbReference type="Pfam" id="PF25876"/>
    </source>
</evidence>
<name>A0A4Z0FCT1_9GAMM</name>
<comment type="similarity">
    <text evidence="1">Belongs to the membrane fusion protein (MFP) (TC 8.A.1) family.</text>
</comment>
<dbReference type="InterPro" id="IPR006143">
    <property type="entry name" value="RND_pump_MFP"/>
</dbReference>
<dbReference type="SUPFAM" id="SSF111369">
    <property type="entry name" value="HlyD-like secretion proteins"/>
    <property type="match status" value="1"/>
</dbReference>
<comment type="caution">
    <text evidence="4">The sequence shown here is derived from an EMBL/GenBank/DDBJ whole genome shotgun (WGS) entry which is preliminary data.</text>
</comment>
<protein>
    <submittedName>
        <fullName evidence="4">Efflux RND transporter periplasmic adaptor subunit</fullName>
    </submittedName>
</protein>
<dbReference type="GO" id="GO:1990281">
    <property type="term" value="C:efflux pump complex"/>
    <property type="evidence" value="ECO:0007669"/>
    <property type="project" value="TreeGrafter"/>
</dbReference>
<organism evidence="4 5">
    <name type="scientific">Candidatus Macondimonas diazotrophica</name>
    <dbReference type="NCBI Taxonomy" id="2305248"/>
    <lineage>
        <taxon>Bacteria</taxon>
        <taxon>Pseudomonadati</taxon>
        <taxon>Pseudomonadota</taxon>
        <taxon>Gammaproteobacteria</taxon>
        <taxon>Chromatiales</taxon>
        <taxon>Ectothiorhodospiraceae</taxon>
        <taxon>Candidatus Macondimonas</taxon>
    </lineage>
</organism>
<dbReference type="InterPro" id="IPR058624">
    <property type="entry name" value="MdtA-like_HH"/>
</dbReference>
<evidence type="ECO:0000256" key="2">
    <source>
        <dbReference type="SAM" id="Coils"/>
    </source>
</evidence>
<reference evidence="4 5" key="1">
    <citation type="journal article" date="2019" name="ISME J.">
        <title>Candidatus Macondimonas diazotrophica, a novel gammaproteobacterial genus dominating crude-oil-contaminated coastal sediments.</title>
        <authorList>
            <person name="Karthikeyan S."/>
            <person name="Konstantinidis K."/>
        </authorList>
    </citation>
    <scope>NUCLEOTIDE SEQUENCE [LARGE SCALE GENOMIC DNA]</scope>
    <source>
        <strain evidence="4 5">KTK01</strain>
    </source>
</reference>
<keyword evidence="2" id="KW-0175">Coiled coil</keyword>
<dbReference type="Pfam" id="PF25876">
    <property type="entry name" value="HH_MFP_RND"/>
    <property type="match status" value="1"/>
</dbReference>
<dbReference type="Gene3D" id="2.40.30.170">
    <property type="match status" value="1"/>
</dbReference>
<feature type="coiled-coil region" evidence="2">
    <location>
        <begin position="116"/>
        <end position="143"/>
    </location>
</feature>
<proteinExistence type="inferred from homology"/>
<dbReference type="GO" id="GO:0015562">
    <property type="term" value="F:efflux transmembrane transporter activity"/>
    <property type="evidence" value="ECO:0007669"/>
    <property type="project" value="TreeGrafter"/>
</dbReference>
<evidence type="ECO:0000313" key="4">
    <source>
        <dbReference type="EMBL" id="TFZ83641.1"/>
    </source>
</evidence>
<sequence>MTAPAAADQPAPLSTVVAESASVAREAAFDGTLEAIEQSTVAAQTRGRVTEILYDIGDHVEKNAVIVRLTGTEQRAQTVAAKAVLAEARTRLAEVQLTYARIKAVYDKKLIAKADYDKAAADLSAARARVDAARAALDQAREDLGYTVVRAPYPGIVVARLVQIGETVAPGKPLMTGVSLERLRAVVAIPQQHVGPLRKHRKARIILPDGRSLPAESIRFPPTADPLTHTFQVRVDLPSGDYGAFPGTLVKIAFVSGEDNRLLIPETALLRRGELTGAYVVDEQGRIELRYLRVGTPTAEDRVPVLAGLDAGERIATDPIAAAIAYKQTDRREETR</sequence>
<dbReference type="Gene3D" id="2.40.50.100">
    <property type="match status" value="1"/>
</dbReference>
<feature type="domain" description="Multidrug resistance protein MdtA-like alpha-helical hairpin" evidence="3">
    <location>
        <begin position="80"/>
        <end position="147"/>
    </location>
</feature>
<gene>
    <name evidence="4" type="ORF">E4680_03000</name>
</gene>
<dbReference type="Gene3D" id="2.40.420.20">
    <property type="match status" value="1"/>
</dbReference>
<accession>A0A4Z0FCT1</accession>
<dbReference type="PANTHER" id="PTHR30469">
    <property type="entry name" value="MULTIDRUG RESISTANCE PROTEIN MDTA"/>
    <property type="match status" value="1"/>
</dbReference>
<dbReference type="EMBL" id="SRIO01000003">
    <property type="protein sequence ID" value="TFZ83641.1"/>
    <property type="molecule type" value="Genomic_DNA"/>
</dbReference>
<dbReference type="PANTHER" id="PTHR30469:SF18">
    <property type="entry name" value="RESISTANCE-NODULATION-CELL DIVISION (RND) EFFLUX MEMBRANE FUSION PROTEIN-RELATED"/>
    <property type="match status" value="1"/>
</dbReference>
<evidence type="ECO:0000313" key="5">
    <source>
        <dbReference type="Proteomes" id="UP000297890"/>
    </source>
</evidence>
<dbReference type="NCBIfam" id="TIGR01730">
    <property type="entry name" value="RND_mfp"/>
    <property type="match status" value="1"/>
</dbReference>